<keyword evidence="4" id="KW-1185">Reference proteome</keyword>
<gene>
    <name evidence="3" type="ORF">EHP00_2727</name>
    <name evidence="2" type="ORF">EHP00_514</name>
</gene>
<dbReference type="OrthoDB" id="2194254at2759"/>
<keyword evidence="1" id="KW-0812">Transmembrane</keyword>
<comment type="caution">
    <text evidence="2">The sequence shown here is derived from an EMBL/GenBank/DDBJ whole genome shotgun (WGS) entry which is preliminary data.</text>
</comment>
<keyword evidence="1" id="KW-0472">Membrane</keyword>
<dbReference type="EMBL" id="MNPJ01000018">
    <property type="protein sequence ID" value="OQS54694.1"/>
    <property type="molecule type" value="Genomic_DNA"/>
</dbReference>
<organism evidence="2 4">
    <name type="scientific">Ecytonucleospora hepatopenaei</name>
    <dbReference type="NCBI Taxonomy" id="646526"/>
    <lineage>
        <taxon>Eukaryota</taxon>
        <taxon>Fungi</taxon>
        <taxon>Fungi incertae sedis</taxon>
        <taxon>Microsporidia</taxon>
        <taxon>Enterocytozoonidae</taxon>
        <taxon>Ecytonucleospora</taxon>
    </lineage>
</organism>
<dbReference type="EMBL" id="MNPJ01000023">
    <property type="protein sequence ID" value="OQS54004.1"/>
    <property type="molecule type" value="Genomic_DNA"/>
</dbReference>
<evidence type="ECO:0000256" key="1">
    <source>
        <dbReference type="SAM" id="Phobius"/>
    </source>
</evidence>
<accession>A0A1W0E444</accession>
<feature type="transmembrane region" description="Helical" evidence="1">
    <location>
        <begin position="176"/>
        <end position="197"/>
    </location>
</feature>
<dbReference type="AlphaFoldDB" id="A0A1W0E444"/>
<evidence type="ECO:0008006" key="5">
    <source>
        <dbReference type="Google" id="ProtNLM"/>
    </source>
</evidence>
<reference evidence="2 4" key="1">
    <citation type="journal article" date="2017" name="Environ. Microbiol.">
        <title>Decay of the glycolytic pathway and adaptation to intranuclear parasitism within Enterocytozoonidae microsporidia.</title>
        <authorList>
            <person name="Wiredu Boakye D."/>
            <person name="Jaroenlak P."/>
            <person name="Prachumwat A."/>
            <person name="Williams T.A."/>
            <person name="Bateman K.S."/>
            <person name="Itsathitphaisarn O."/>
            <person name="Sritunyalucksana K."/>
            <person name="Paszkiewicz K.H."/>
            <person name="Moore K.A."/>
            <person name="Stentiford G.D."/>
            <person name="Williams B.A."/>
        </authorList>
    </citation>
    <scope>NUCLEOTIDE SEQUENCE [LARGE SCALE GENOMIC DNA]</scope>
    <source>
        <strain evidence="2 4">TH1</strain>
    </source>
</reference>
<sequence>MLFKFYTLLGIANAEIFEFNDENPLEINFRLEAQNISSGFFVMYDPDHMTEDNIVTSSTSFKVEVAAKNNTKKFFESTINSTEKKHFSFSNTTMENLFVRITPINLHKNNFKRPPMVKMIFETKLNTFDTENAVKHQIEPAVAEFDKLITKLTDIINVSQNASKKTIQLGAEHKRMFGIVVFLSFVGLIAYAIFNIVQVSLMKKYLTEKKYL</sequence>
<proteinExistence type="predicted"/>
<evidence type="ECO:0000313" key="4">
    <source>
        <dbReference type="Proteomes" id="UP000192758"/>
    </source>
</evidence>
<keyword evidence="1" id="KW-1133">Transmembrane helix</keyword>
<evidence type="ECO:0000313" key="2">
    <source>
        <dbReference type="EMBL" id="OQS54004.1"/>
    </source>
</evidence>
<evidence type="ECO:0000313" key="3">
    <source>
        <dbReference type="EMBL" id="OQS54694.1"/>
    </source>
</evidence>
<dbReference type="VEuPathDB" id="MicrosporidiaDB:EHP00_514"/>
<name>A0A1W0E444_9MICR</name>
<protein>
    <recommendedName>
        <fullName evidence="5">GOLD domain-containing protein</fullName>
    </recommendedName>
</protein>
<dbReference type="STRING" id="646526.A0A1W0E444"/>
<dbReference type="Proteomes" id="UP000192758">
    <property type="component" value="Unassembled WGS sequence"/>
</dbReference>
<dbReference type="VEuPathDB" id="MicrosporidiaDB:EHP00_2727"/>